<dbReference type="EMBL" id="VFNX01000002">
    <property type="protein sequence ID" value="TQK86212.1"/>
    <property type="molecule type" value="Genomic_DNA"/>
</dbReference>
<dbReference type="AlphaFoldDB" id="A0A542TH89"/>
<evidence type="ECO:0000313" key="2">
    <source>
        <dbReference type="Proteomes" id="UP000318103"/>
    </source>
</evidence>
<accession>A0A542TH89</accession>
<gene>
    <name evidence="1" type="ORF">FB563_6316</name>
</gene>
<evidence type="ECO:0000313" key="1">
    <source>
        <dbReference type="EMBL" id="TQK86212.1"/>
    </source>
</evidence>
<name>A0A542TH89_9ACTN</name>
<protein>
    <submittedName>
        <fullName evidence="1">Uncharacterized protein</fullName>
    </submittedName>
</protein>
<organism evidence="1 2">
    <name type="scientific">Streptomyces puniciscabiei</name>
    <dbReference type="NCBI Taxonomy" id="164348"/>
    <lineage>
        <taxon>Bacteria</taxon>
        <taxon>Bacillati</taxon>
        <taxon>Actinomycetota</taxon>
        <taxon>Actinomycetes</taxon>
        <taxon>Kitasatosporales</taxon>
        <taxon>Streptomycetaceae</taxon>
        <taxon>Streptomyces</taxon>
    </lineage>
</organism>
<keyword evidence="2" id="KW-1185">Reference proteome</keyword>
<proteinExistence type="predicted"/>
<dbReference type="RefSeq" id="WP_324615856.1">
    <property type="nucleotide sequence ID" value="NZ_JBPJFI010000001.1"/>
</dbReference>
<sequence length="186" mass="20825">MGVEQYRSRWLEHGIPAAEVDRVVAFEERWGGMVLPPAPMYDGGPRIFRPDTPERTPTDGWWFEAGDQRTAVPFSFMIGPRGEFGIHAERWVPLHASVEGWVESLALAHHAAMWAQQITKVTGEDIDALQLGLHEPVPEVEALADGWWRGTDSLIAVYTGEAECFAKPEYRTAVIYSGLDKWGLHG</sequence>
<dbReference type="Proteomes" id="UP000318103">
    <property type="component" value="Unassembled WGS sequence"/>
</dbReference>
<reference evidence="1 2" key="1">
    <citation type="submission" date="2019-06" db="EMBL/GenBank/DDBJ databases">
        <title>Sequencing the genomes of 1000 actinobacteria strains.</title>
        <authorList>
            <person name="Klenk H.-P."/>
        </authorList>
    </citation>
    <scope>NUCLEOTIDE SEQUENCE [LARGE SCALE GENOMIC DNA]</scope>
    <source>
        <strain evidence="1 2">DSM 41929</strain>
    </source>
</reference>
<comment type="caution">
    <text evidence="1">The sequence shown here is derived from an EMBL/GenBank/DDBJ whole genome shotgun (WGS) entry which is preliminary data.</text>
</comment>